<protein>
    <submittedName>
        <fullName evidence="3">Uncharacterized protein</fullName>
    </submittedName>
</protein>
<dbReference type="InterPro" id="IPR058070">
    <property type="entry name" value="MmpB-like"/>
</dbReference>
<evidence type="ECO:0000256" key="1">
    <source>
        <dbReference type="SAM" id="MobiDB-lite"/>
    </source>
</evidence>
<dbReference type="Pfam" id="PF26627">
    <property type="entry name" value="MmpB"/>
    <property type="match status" value="1"/>
</dbReference>
<feature type="transmembrane region" description="Helical" evidence="2">
    <location>
        <begin position="35"/>
        <end position="52"/>
    </location>
</feature>
<keyword evidence="2" id="KW-0472">Membrane</keyword>
<comment type="caution">
    <text evidence="3">The sequence shown here is derived from an EMBL/GenBank/DDBJ whole genome shotgun (WGS) entry which is preliminary data.</text>
</comment>
<name>A0ABP4GIJ1_9ACTN</name>
<dbReference type="Proteomes" id="UP001500037">
    <property type="component" value="Unassembled WGS sequence"/>
</dbReference>
<keyword evidence="2" id="KW-0812">Transmembrane</keyword>
<evidence type="ECO:0000313" key="3">
    <source>
        <dbReference type="EMBL" id="GAA1224317.1"/>
    </source>
</evidence>
<feature type="region of interest" description="Disordered" evidence="1">
    <location>
        <begin position="1"/>
        <end position="20"/>
    </location>
</feature>
<evidence type="ECO:0000256" key="2">
    <source>
        <dbReference type="SAM" id="Phobius"/>
    </source>
</evidence>
<keyword evidence="4" id="KW-1185">Reference proteome</keyword>
<dbReference type="RefSeq" id="WP_344440261.1">
    <property type="nucleotide sequence ID" value="NZ_BAAALF010000013.1"/>
</dbReference>
<gene>
    <name evidence="3" type="ORF">GCM10009665_13210</name>
</gene>
<proteinExistence type="predicted"/>
<evidence type="ECO:0000313" key="4">
    <source>
        <dbReference type="Proteomes" id="UP001500037"/>
    </source>
</evidence>
<reference evidence="4" key="1">
    <citation type="journal article" date="2019" name="Int. J. Syst. Evol. Microbiol.">
        <title>The Global Catalogue of Microorganisms (GCM) 10K type strain sequencing project: providing services to taxonomists for standard genome sequencing and annotation.</title>
        <authorList>
            <consortium name="The Broad Institute Genomics Platform"/>
            <consortium name="The Broad Institute Genome Sequencing Center for Infectious Disease"/>
            <person name="Wu L."/>
            <person name="Ma J."/>
        </authorList>
    </citation>
    <scope>NUCLEOTIDE SEQUENCE [LARGE SCALE GENOMIC DNA]</scope>
    <source>
        <strain evidence="4">JCM 13004</strain>
    </source>
</reference>
<dbReference type="NCBIfam" id="NF047320">
    <property type="entry name" value="morpho_MmpB"/>
    <property type="match status" value="1"/>
</dbReference>
<sequence>MFADEPGHSGGMLWSDPRDEESREARRVRAMLRRAGPLLAAAVVLIALLLMLRL</sequence>
<accession>A0ABP4GIJ1</accession>
<dbReference type="EMBL" id="BAAALF010000013">
    <property type="protein sequence ID" value="GAA1224317.1"/>
    <property type="molecule type" value="Genomic_DNA"/>
</dbReference>
<organism evidence="3 4">
    <name type="scientific">Kitasatospora nipponensis</name>
    <dbReference type="NCBI Taxonomy" id="258049"/>
    <lineage>
        <taxon>Bacteria</taxon>
        <taxon>Bacillati</taxon>
        <taxon>Actinomycetota</taxon>
        <taxon>Actinomycetes</taxon>
        <taxon>Kitasatosporales</taxon>
        <taxon>Streptomycetaceae</taxon>
        <taxon>Kitasatospora</taxon>
    </lineage>
</organism>
<keyword evidence="2" id="KW-1133">Transmembrane helix</keyword>